<evidence type="ECO:0000313" key="4">
    <source>
        <dbReference type="EMBL" id="QKH79242.1"/>
    </source>
</evidence>
<dbReference type="InterPro" id="IPR028098">
    <property type="entry name" value="Glyco_trans_4-like_N"/>
</dbReference>
<feature type="domain" description="Glycosyltransferase subfamily 4-like N-terminal" evidence="2">
    <location>
        <begin position="26"/>
        <end position="185"/>
    </location>
</feature>
<dbReference type="RefSeq" id="WP_002837427.1">
    <property type="nucleotide sequence ID" value="NZ_CABKMR010000001.1"/>
</dbReference>
<evidence type="ECO:0000313" key="6">
    <source>
        <dbReference type="Proteomes" id="UP000502899"/>
    </source>
</evidence>
<dbReference type="GO" id="GO:0016757">
    <property type="term" value="F:glycosyltransferase activity"/>
    <property type="evidence" value="ECO:0007669"/>
    <property type="project" value="InterPro"/>
</dbReference>
<evidence type="ECO:0000259" key="1">
    <source>
        <dbReference type="Pfam" id="PF00534"/>
    </source>
</evidence>
<dbReference type="OMA" id="MHILILP"/>
<dbReference type="AlphaFoldDB" id="A0A133N1K7"/>
<dbReference type="Gene3D" id="3.40.50.2000">
    <property type="entry name" value="Glycogen Phosphorylase B"/>
    <property type="match status" value="2"/>
</dbReference>
<gene>
    <name evidence="3" type="ORF">B9N56_00110</name>
    <name evidence="4" type="ORF">FOC70_02210</name>
</gene>
<reference evidence="3" key="1">
    <citation type="journal article" date="2017" name="J. Clin. Microbiol.">
        <title>Finegoldia magna Isolated from Orthopedic Joint Implant-Associated Infections.</title>
        <authorList>
            <person name="Soderquist B."/>
            <person name="Bjorklund S."/>
            <person name="Hellmark B."/>
            <person name="Jensen A."/>
            <person name="Bruggemann H."/>
        </authorList>
    </citation>
    <scope>NUCLEOTIDE SEQUENCE</scope>
    <source>
        <strain evidence="3">08T492</strain>
    </source>
</reference>
<feature type="domain" description="Glycosyl transferase family 1" evidence="1">
    <location>
        <begin position="196"/>
        <end position="346"/>
    </location>
</feature>
<evidence type="ECO:0000313" key="5">
    <source>
        <dbReference type="Proteomes" id="UP000215361"/>
    </source>
</evidence>
<keyword evidence="3" id="KW-0808">Transferase</keyword>
<dbReference type="EMBL" id="NDYI01000001">
    <property type="protein sequence ID" value="OXZ39885.1"/>
    <property type="molecule type" value="Genomic_DNA"/>
</dbReference>
<sequence length="378" mass="43840">MKAYIIARGYPTDKYKMNGIFELDQAIALAKKGVEVVLIALDFRSLRRFRKYKSEYFIKDNVKVYSFHFPIGRYIFKSLYDFSYLVLRHFYKKVEKIEGRPDVLHTYFTDQGYYTSKLAKELNIPFVLTECNSVVNQDTIKPSYRRIAQETYDRTDGLITVSPKFKEKIKEEFGKDSTEIAIIPNLTIFKNNENFKRGEIFNIVSTGNVITTKGPQELIEAFNIAFSNDKNVKLTIYGDGFLRKPLIKMVEELNLTDQVFLPGLTKREKIVEGYNNADMFCLYSYSETFGLAYLEALSAGLPVVASKCGGPEHLINEENGILVDRFNVEKLAEALRYMHDNIEKYDRKKISHDIKEVYSEENITDDVIKVYEEVISKR</sequence>
<name>A0A133N1K7_FINMA</name>
<organism evidence="3 5">
    <name type="scientific">Finegoldia magna</name>
    <name type="common">Peptostreptococcus magnus</name>
    <dbReference type="NCBI Taxonomy" id="1260"/>
    <lineage>
        <taxon>Bacteria</taxon>
        <taxon>Bacillati</taxon>
        <taxon>Bacillota</taxon>
        <taxon>Tissierellia</taxon>
        <taxon>Tissierellales</taxon>
        <taxon>Peptoniphilaceae</taxon>
        <taxon>Finegoldia</taxon>
    </lineage>
</organism>
<dbReference type="PANTHER" id="PTHR12526">
    <property type="entry name" value="GLYCOSYLTRANSFERASE"/>
    <property type="match status" value="1"/>
</dbReference>
<accession>A0A133N1K7</accession>
<dbReference type="Proteomes" id="UP000215361">
    <property type="component" value="Unassembled WGS sequence"/>
</dbReference>
<dbReference type="Proteomes" id="UP000502899">
    <property type="component" value="Chromosome"/>
</dbReference>
<protein>
    <submittedName>
        <fullName evidence="3">Glycosyl transferase</fullName>
    </submittedName>
    <submittedName>
        <fullName evidence="4">Glycosyltransferase</fullName>
    </submittedName>
</protein>
<dbReference type="SUPFAM" id="SSF53756">
    <property type="entry name" value="UDP-Glycosyltransferase/glycogen phosphorylase"/>
    <property type="match status" value="1"/>
</dbReference>
<dbReference type="Pfam" id="PF00534">
    <property type="entry name" value="Glycos_transf_1"/>
    <property type="match status" value="1"/>
</dbReference>
<dbReference type="InterPro" id="IPR001296">
    <property type="entry name" value="Glyco_trans_1"/>
</dbReference>
<reference evidence="5" key="2">
    <citation type="submission" date="2017-04" db="EMBL/GenBank/DDBJ databases">
        <title>Finegoldia magna isolated from orthopedic joint implant-associated infections.</title>
        <authorList>
            <person name="Bjorklund S."/>
            <person name="Bruggemann H."/>
            <person name="Jensen A."/>
            <person name="Hellmark B."/>
            <person name="Soderquist B."/>
        </authorList>
    </citation>
    <scope>NUCLEOTIDE SEQUENCE [LARGE SCALE GENOMIC DNA]</scope>
    <source>
        <strain evidence="5">08T492</strain>
    </source>
</reference>
<reference evidence="4 6" key="3">
    <citation type="submission" date="2020-05" db="EMBL/GenBank/DDBJ databases">
        <title>FDA dAtabase for Regulatory Grade micrObial Sequences (FDA-ARGOS): Supporting development and validation of Infectious Disease Dx tests.</title>
        <authorList>
            <person name="Pederson C."/>
            <person name="Tallon L."/>
            <person name="Sadzewicz L."/>
            <person name="Zhao X."/>
            <person name="Vavikolanu K."/>
            <person name="Mehta A."/>
            <person name="Aluvathingal J."/>
            <person name="Nadendla S."/>
            <person name="Myers T."/>
            <person name="Yan Y."/>
            <person name="Sichtig H."/>
        </authorList>
    </citation>
    <scope>NUCLEOTIDE SEQUENCE [LARGE SCALE GENOMIC DNA]</scope>
    <source>
        <strain evidence="4 6">FDAARGOS_764</strain>
    </source>
</reference>
<dbReference type="EMBL" id="CP054000">
    <property type="protein sequence ID" value="QKH79242.1"/>
    <property type="molecule type" value="Genomic_DNA"/>
</dbReference>
<dbReference type="Pfam" id="PF13439">
    <property type="entry name" value="Glyco_transf_4"/>
    <property type="match status" value="1"/>
</dbReference>
<evidence type="ECO:0000259" key="2">
    <source>
        <dbReference type="Pfam" id="PF13439"/>
    </source>
</evidence>
<proteinExistence type="predicted"/>
<evidence type="ECO:0000313" key="3">
    <source>
        <dbReference type="EMBL" id="OXZ39885.1"/>
    </source>
</evidence>
<dbReference type="PANTHER" id="PTHR12526:SF630">
    <property type="entry name" value="GLYCOSYLTRANSFERASE"/>
    <property type="match status" value="1"/>
</dbReference>